<reference evidence="3 4" key="1">
    <citation type="journal article" date="2018" name="Nat. Biotechnol.">
        <title>A standardized bacterial taxonomy based on genome phylogeny substantially revises the tree of life.</title>
        <authorList>
            <person name="Parks D.H."/>
            <person name="Chuvochina M."/>
            <person name="Waite D.W."/>
            <person name="Rinke C."/>
            <person name="Skarshewski A."/>
            <person name="Chaumeil P.A."/>
            <person name="Hugenholtz P."/>
        </authorList>
    </citation>
    <scope>NUCLEOTIDE SEQUENCE [LARGE SCALE GENOMIC DNA]</scope>
    <source>
        <strain evidence="2">UBA11621</strain>
        <strain evidence="1">UBA11978</strain>
    </source>
</reference>
<name>A0A350PA21_9ALTE</name>
<evidence type="ECO:0000313" key="4">
    <source>
        <dbReference type="Proteomes" id="UP000264779"/>
    </source>
</evidence>
<sequence length="158" mass="17798">MSWQSCTVANHQQFESVTQAVDSWLSGGKMVDVKVRESARSRLDAMKALQHHWYKELSNQTGLSTTYMNAYCKLVFGVPIARESDAEFKALYDLAIKPLSQSHKIRFMAPPMSTAVTSNFNTTQMHRYLNAIKAWADSKGYRLNLNNGLYLKAIGANS</sequence>
<dbReference type="AlphaFoldDB" id="A0A350PA21"/>
<organism evidence="1 3">
    <name type="scientific">Alteromonas australica</name>
    <dbReference type="NCBI Taxonomy" id="589873"/>
    <lineage>
        <taxon>Bacteria</taxon>
        <taxon>Pseudomonadati</taxon>
        <taxon>Pseudomonadota</taxon>
        <taxon>Gammaproteobacteria</taxon>
        <taxon>Alteromonadales</taxon>
        <taxon>Alteromonadaceae</taxon>
        <taxon>Alteromonas/Salinimonas group</taxon>
        <taxon>Alteromonas</taxon>
    </lineage>
</organism>
<dbReference type="RefSeq" id="WP_272965277.1">
    <property type="nucleotide sequence ID" value="NZ_CALBIY010000020.1"/>
</dbReference>
<dbReference type="Gene3D" id="1.10.3790.10">
    <property type="entry name" value="NinB"/>
    <property type="match status" value="1"/>
</dbReference>
<evidence type="ECO:0000313" key="1">
    <source>
        <dbReference type="EMBL" id="HAW78138.1"/>
    </source>
</evidence>
<dbReference type="InterPro" id="IPR036619">
    <property type="entry name" value="NinB_sf"/>
</dbReference>
<dbReference type="Proteomes" id="UP000263517">
    <property type="component" value="Unassembled WGS sequence"/>
</dbReference>
<dbReference type="Proteomes" id="UP000264779">
    <property type="component" value="Unassembled WGS sequence"/>
</dbReference>
<protein>
    <submittedName>
        <fullName evidence="1">Uncharacterized protein</fullName>
    </submittedName>
</protein>
<evidence type="ECO:0000313" key="3">
    <source>
        <dbReference type="Proteomes" id="UP000263517"/>
    </source>
</evidence>
<comment type="caution">
    <text evidence="1">The sequence shown here is derived from an EMBL/GenBank/DDBJ whole genome shotgun (WGS) entry which is preliminary data.</text>
</comment>
<dbReference type="EMBL" id="DONK01000198">
    <property type="protein sequence ID" value="HBU52182.1"/>
    <property type="molecule type" value="Genomic_DNA"/>
</dbReference>
<gene>
    <name evidence="1" type="ORF">DCW74_20670</name>
    <name evidence="2" type="ORF">DEB45_13070</name>
</gene>
<proteinExistence type="predicted"/>
<dbReference type="EMBL" id="DNAN01000720">
    <property type="protein sequence ID" value="HAW78138.1"/>
    <property type="molecule type" value="Genomic_DNA"/>
</dbReference>
<evidence type="ECO:0000313" key="2">
    <source>
        <dbReference type="EMBL" id="HBU52182.1"/>
    </source>
</evidence>
<accession>A0A350PA21</accession>